<organism evidence="2 3">
    <name type="scientific">Rubus argutus</name>
    <name type="common">Southern blackberry</name>
    <dbReference type="NCBI Taxonomy" id="59490"/>
    <lineage>
        <taxon>Eukaryota</taxon>
        <taxon>Viridiplantae</taxon>
        <taxon>Streptophyta</taxon>
        <taxon>Embryophyta</taxon>
        <taxon>Tracheophyta</taxon>
        <taxon>Spermatophyta</taxon>
        <taxon>Magnoliopsida</taxon>
        <taxon>eudicotyledons</taxon>
        <taxon>Gunneridae</taxon>
        <taxon>Pentapetalae</taxon>
        <taxon>rosids</taxon>
        <taxon>fabids</taxon>
        <taxon>Rosales</taxon>
        <taxon>Rosaceae</taxon>
        <taxon>Rosoideae</taxon>
        <taxon>Rosoideae incertae sedis</taxon>
        <taxon>Rubus</taxon>
    </lineage>
</organism>
<dbReference type="Proteomes" id="UP001457282">
    <property type="component" value="Unassembled WGS sequence"/>
</dbReference>
<reference evidence="2 3" key="1">
    <citation type="journal article" date="2023" name="G3 (Bethesda)">
        <title>A chromosome-length genome assembly and annotation of blackberry (Rubus argutus, cv. 'Hillquist').</title>
        <authorList>
            <person name="Bruna T."/>
            <person name="Aryal R."/>
            <person name="Dudchenko O."/>
            <person name="Sargent D.J."/>
            <person name="Mead D."/>
            <person name="Buti M."/>
            <person name="Cavallini A."/>
            <person name="Hytonen T."/>
            <person name="Andres J."/>
            <person name="Pham M."/>
            <person name="Weisz D."/>
            <person name="Mascagni F."/>
            <person name="Usai G."/>
            <person name="Natali L."/>
            <person name="Bassil N."/>
            <person name="Fernandez G.E."/>
            <person name="Lomsadze A."/>
            <person name="Armour M."/>
            <person name="Olukolu B."/>
            <person name="Poorten T."/>
            <person name="Britton C."/>
            <person name="Davik J."/>
            <person name="Ashrafi H."/>
            <person name="Aiden E.L."/>
            <person name="Borodovsky M."/>
            <person name="Worthington M."/>
        </authorList>
    </citation>
    <scope>NUCLEOTIDE SEQUENCE [LARGE SCALE GENOMIC DNA]</scope>
    <source>
        <strain evidence="2">PI 553951</strain>
    </source>
</reference>
<dbReference type="AlphaFoldDB" id="A0AAW1YHM2"/>
<feature type="compositionally biased region" description="Low complexity" evidence="1">
    <location>
        <begin position="216"/>
        <end position="227"/>
    </location>
</feature>
<dbReference type="Pfam" id="PF03004">
    <property type="entry name" value="Transposase_24"/>
    <property type="match status" value="1"/>
</dbReference>
<accession>A0AAW1YHM2</accession>
<keyword evidence="3" id="KW-1185">Reference proteome</keyword>
<comment type="caution">
    <text evidence="2">The sequence shown here is derived from an EMBL/GenBank/DDBJ whole genome shotgun (WGS) entry which is preliminary data.</text>
</comment>
<evidence type="ECO:0000313" key="3">
    <source>
        <dbReference type="Proteomes" id="UP001457282"/>
    </source>
</evidence>
<dbReference type="InterPro" id="IPR004252">
    <property type="entry name" value="Probable_transposase_24"/>
</dbReference>
<sequence length="239" mass="27488">MVSGYRTFKRLLKMHYETFNTYEEAKNNPPHTDLWNRRPIVQWHWLCDNVYNDPTHMEISKKNSENRRRLRNLHCGGSRSYGLHTMNEAEEGRPLSIIDTWGKLHRTKDGGWISKDALDHVQKMDNDRHGMKMKLAAEAGGDIAPETIVLPIESEFQILRKELGYKGRKIIGVGAYPLMEARLSIATSAHANKNKIKDLEEENERLRSQIETLKASSSRGRMSSSRGRMLKASSSRGRN</sequence>
<evidence type="ECO:0000256" key="1">
    <source>
        <dbReference type="SAM" id="MobiDB-lite"/>
    </source>
</evidence>
<name>A0AAW1YHM2_RUBAR</name>
<dbReference type="EMBL" id="JBEDUW010000001">
    <property type="protein sequence ID" value="KAK9948130.1"/>
    <property type="molecule type" value="Genomic_DNA"/>
</dbReference>
<proteinExistence type="predicted"/>
<protein>
    <submittedName>
        <fullName evidence="2">Uncharacterized protein</fullName>
    </submittedName>
</protein>
<gene>
    <name evidence="2" type="ORF">M0R45_003718</name>
</gene>
<evidence type="ECO:0000313" key="2">
    <source>
        <dbReference type="EMBL" id="KAK9948130.1"/>
    </source>
</evidence>
<feature type="region of interest" description="Disordered" evidence="1">
    <location>
        <begin position="211"/>
        <end position="239"/>
    </location>
</feature>